<proteinExistence type="predicted"/>
<dbReference type="RefSeq" id="XP_075098001.1">
    <property type="nucleotide sequence ID" value="XM_075241900.1"/>
</dbReference>
<sequence length="288" mass="32570">MEKKKIAAAGKSCIQLDIVFEILKSLPIKSLIRFKCVSKSFCSLISEPLLFIEAHQNGSLAQFHASCSSLMIRKDVIQYLNLSCFGKLHSLASTNGLVCLWKFDGVVAICNPFIKEHIFLPCQQPKEKPYGSMICCSIGFDPITKKPKVFKAHVRDYEARYWIFTIGVDKSWREIFDCAKSFPGSNFVCIGGVFYFVNRLIGMPYNIDAFSVGNEKLMRRIALPDQALTSILPPKIAEIKGQIPVLDQKFFEGDVKVRLYVLKGTDETERWVKHIIRLPSNLSETSIC</sequence>
<reference evidence="1" key="1">
    <citation type="journal article" date="2014" name="Nat. Commun.">
        <title>The tobacco genome sequence and its comparison with those of tomato and potato.</title>
        <authorList>
            <person name="Sierro N."/>
            <person name="Battey J.N."/>
            <person name="Ouadi S."/>
            <person name="Bakaher N."/>
            <person name="Bovet L."/>
            <person name="Willig A."/>
            <person name="Goepfert S."/>
            <person name="Peitsch M.C."/>
            <person name="Ivanov N.V."/>
        </authorList>
    </citation>
    <scope>NUCLEOTIDE SEQUENCE [LARGE SCALE GENOMIC DNA]</scope>
</reference>
<evidence type="ECO:0000313" key="2">
    <source>
        <dbReference type="RefSeq" id="XP_075098001.1"/>
    </source>
</evidence>
<accession>A0AC58TL92</accession>
<organism evidence="1 2">
    <name type="scientific">Nicotiana tabacum</name>
    <name type="common">Common tobacco</name>
    <dbReference type="NCBI Taxonomy" id="4097"/>
    <lineage>
        <taxon>Eukaryota</taxon>
        <taxon>Viridiplantae</taxon>
        <taxon>Streptophyta</taxon>
        <taxon>Embryophyta</taxon>
        <taxon>Tracheophyta</taxon>
        <taxon>Spermatophyta</taxon>
        <taxon>Magnoliopsida</taxon>
        <taxon>eudicotyledons</taxon>
        <taxon>Gunneridae</taxon>
        <taxon>Pentapetalae</taxon>
        <taxon>asterids</taxon>
        <taxon>lamiids</taxon>
        <taxon>Solanales</taxon>
        <taxon>Solanaceae</taxon>
        <taxon>Nicotianoideae</taxon>
        <taxon>Nicotianeae</taxon>
        <taxon>Nicotiana</taxon>
    </lineage>
</organism>
<name>A0AC58TL92_TOBAC</name>
<protein>
    <submittedName>
        <fullName evidence="2">F-box protein At1g52490</fullName>
    </submittedName>
</protein>
<dbReference type="Proteomes" id="UP000790787">
    <property type="component" value="Chromosome 21"/>
</dbReference>
<keyword evidence="1" id="KW-1185">Reference proteome</keyword>
<reference evidence="2" key="2">
    <citation type="submission" date="2025-08" db="UniProtKB">
        <authorList>
            <consortium name="RefSeq"/>
        </authorList>
    </citation>
    <scope>IDENTIFICATION</scope>
    <source>
        <tissue evidence="2">Leaf</tissue>
    </source>
</reference>
<gene>
    <name evidence="2" type="primary">LOC142175315</name>
</gene>
<evidence type="ECO:0000313" key="1">
    <source>
        <dbReference type="Proteomes" id="UP000790787"/>
    </source>
</evidence>